<protein>
    <submittedName>
        <fullName evidence="1">Uncharacterized protein</fullName>
    </submittedName>
</protein>
<comment type="caution">
    <text evidence="1">The sequence shown here is derived from an EMBL/GenBank/DDBJ whole genome shotgun (WGS) entry which is preliminary data.</text>
</comment>
<keyword evidence="2" id="KW-1185">Reference proteome</keyword>
<dbReference type="AlphaFoldDB" id="A0AAV6TL78"/>
<reference evidence="1 2" key="1">
    <citation type="journal article" date="2022" name="Nat. Ecol. Evol.">
        <title>A masculinizing supergene underlies an exaggerated male reproductive morph in a spider.</title>
        <authorList>
            <person name="Hendrickx F."/>
            <person name="De Corte Z."/>
            <person name="Sonet G."/>
            <person name="Van Belleghem S.M."/>
            <person name="Kostlbacher S."/>
            <person name="Vangestel C."/>
        </authorList>
    </citation>
    <scope>NUCLEOTIDE SEQUENCE [LARGE SCALE GENOMIC DNA]</scope>
    <source>
        <strain evidence="1">W744_W776</strain>
    </source>
</reference>
<accession>A0AAV6TL78</accession>
<sequence>MKITHLESQQACIKCITQKRGEDDGHRGGSVRPVLAPIQIFGMLIYFNPDSVLPQRDEDFPRISRRPFLCCHWLSMATRSSTRWSTAS</sequence>
<dbReference type="EMBL" id="JAFNEN010002615">
    <property type="protein sequence ID" value="KAG8172540.1"/>
    <property type="molecule type" value="Genomic_DNA"/>
</dbReference>
<name>A0AAV6TL78_9ARAC</name>
<organism evidence="1 2">
    <name type="scientific">Oedothorax gibbosus</name>
    <dbReference type="NCBI Taxonomy" id="931172"/>
    <lineage>
        <taxon>Eukaryota</taxon>
        <taxon>Metazoa</taxon>
        <taxon>Ecdysozoa</taxon>
        <taxon>Arthropoda</taxon>
        <taxon>Chelicerata</taxon>
        <taxon>Arachnida</taxon>
        <taxon>Araneae</taxon>
        <taxon>Araneomorphae</taxon>
        <taxon>Entelegynae</taxon>
        <taxon>Araneoidea</taxon>
        <taxon>Linyphiidae</taxon>
        <taxon>Erigoninae</taxon>
        <taxon>Oedothorax</taxon>
    </lineage>
</organism>
<gene>
    <name evidence="1" type="ORF">JTE90_019476</name>
</gene>
<evidence type="ECO:0000313" key="2">
    <source>
        <dbReference type="Proteomes" id="UP000827092"/>
    </source>
</evidence>
<proteinExistence type="predicted"/>
<evidence type="ECO:0000313" key="1">
    <source>
        <dbReference type="EMBL" id="KAG8172540.1"/>
    </source>
</evidence>
<dbReference type="Proteomes" id="UP000827092">
    <property type="component" value="Unassembled WGS sequence"/>
</dbReference>